<evidence type="ECO:0000256" key="3">
    <source>
        <dbReference type="ARBA" id="ARBA00038336"/>
    </source>
</evidence>
<gene>
    <name evidence="4" type="ORF">ACEWY4_021116</name>
</gene>
<comment type="caution">
    <text evidence="4">The sequence shown here is derived from an EMBL/GenBank/DDBJ whole genome shotgun (WGS) entry which is preliminary data.</text>
</comment>
<keyword evidence="5" id="KW-1185">Reference proteome</keyword>
<dbReference type="Proteomes" id="UP001591681">
    <property type="component" value="Unassembled WGS sequence"/>
</dbReference>
<dbReference type="InterPro" id="IPR011990">
    <property type="entry name" value="TPR-like_helical_dom_sf"/>
</dbReference>
<name>A0ABD1JBF7_9TELE</name>
<evidence type="ECO:0000256" key="1">
    <source>
        <dbReference type="ARBA" id="ARBA00022737"/>
    </source>
</evidence>
<dbReference type="SUPFAM" id="SSF48452">
    <property type="entry name" value="TPR-like"/>
    <property type="match status" value="1"/>
</dbReference>
<proteinExistence type="inferred from homology"/>
<protein>
    <submittedName>
        <fullName evidence="4">Uncharacterized protein</fullName>
    </submittedName>
</protein>
<dbReference type="PANTHER" id="PTHR10271">
    <property type="entry name" value="INTERFERON-INDUCED PROTEIN WITH TETRATRICOPEPTIDE REPEATS"/>
    <property type="match status" value="1"/>
</dbReference>
<evidence type="ECO:0000313" key="4">
    <source>
        <dbReference type="EMBL" id="KAL2083343.1"/>
    </source>
</evidence>
<keyword evidence="1" id="KW-0677">Repeat</keyword>
<dbReference type="EMBL" id="JBHFQA010000018">
    <property type="protein sequence ID" value="KAL2083343.1"/>
    <property type="molecule type" value="Genomic_DNA"/>
</dbReference>
<reference evidence="4 5" key="1">
    <citation type="submission" date="2024-09" db="EMBL/GenBank/DDBJ databases">
        <title>A chromosome-level genome assembly of Gray's grenadier anchovy, Coilia grayii.</title>
        <authorList>
            <person name="Fu Z."/>
        </authorList>
    </citation>
    <scope>NUCLEOTIDE SEQUENCE [LARGE SCALE GENOMIC DNA]</scope>
    <source>
        <strain evidence="4">G4</strain>
        <tissue evidence="4">Muscle</tissue>
    </source>
</reference>
<dbReference type="AlphaFoldDB" id="A0ABD1JBF7"/>
<evidence type="ECO:0000256" key="2">
    <source>
        <dbReference type="ARBA" id="ARBA00022803"/>
    </source>
</evidence>
<comment type="similarity">
    <text evidence="3">Belongs to the IFIT family.</text>
</comment>
<sequence>MHLDVHVYNDLGYVLHAQGFTDEAVAFLKEGETFIKKQEEQEECVLLVNQANMAWVYFHQGELKSQACLEEVGRLQQAFPTPEGSQMHPQLSAQKGWTLLKFDNSHKRRAIECFKMALTDAEKQLVLRRYGDYKFRNKPVTSEVIDVYMEVVQIPVASDHKDHCIKRLASIVRYGGHERCEEVCVFLLNLLCVSCRHVGELFLKKL</sequence>
<evidence type="ECO:0000313" key="5">
    <source>
        <dbReference type="Proteomes" id="UP001591681"/>
    </source>
</evidence>
<keyword evidence="2" id="KW-0802">TPR repeat</keyword>
<dbReference type="Gene3D" id="1.25.40.10">
    <property type="entry name" value="Tetratricopeptide repeat domain"/>
    <property type="match status" value="2"/>
</dbReference>
<organism evidence="4 5">
    <name type="scientific">Coilia grayii</name>
    <name type="common">Gray's grenadier anchovy</name>
    <dbReference type="NCBI Taxonomy" id="363190"/>
    <lineage>
        <taxon>Eukaryota</taxon>
        <taxon>Metazoa</taxon>
        <taxon>Chordata</taxon>
        <taxon>Craniata</taxon>
        <taxon>Vertebrata</taxon>
        <taxon>Euteleostomi</taxon>
        <taxon>Actinopterygii</taxon>
        <taxon>Neopterygii</taxon>
        <taxon>Teleostei</taxon>
        <taxon>Clupei</taxon>
        <taxon>Clupeiformes</taxon>
        <taxon>Clupeoidei</taxon>
        <taxon>Engraulidae</taxon>
        <taxon>Coilinae</taxon>
        <taxon>Coilia</taxon>
    </lineage>
</organism>
<dbReference type="PANTHER" id="PTHR10271:SF14">
    <property type="entry name" value="INTERFERON-INDUCED PROTEIN WITH TETRATRICOPEPTIDE REPEATS-RELATED"/>
    <property type="match status" value="1"/>
</dbReference>
<accession>A0ABD1JBF7</accession>